<dbReference type="InterPro" id="IPR037171">
    <property type="entry name" value="NagB/RpiA_transferase-like"/>
</dbReference>
<evidence type="ECO:0000256" key="1">
    <source>
        <dbReference type="PIRNR" id="PIRNR009451"/>
    </source>
</evidence>
<dbReference type="InterPro" id="IPR006472">
    <property type="entry name" value="Citrate_lyase_asu"/>
</dbReference>
<dbReference type="Proteomes" id="UP001204562">
    <property type="component" value="Unassembled WGS sequence"/>
</dbReference>
<keyword evidence="1 2" id="KW-0456">Lyase</keyword>
<sequence>MKNFVGRDIPDCLLTGGREVYQGKNAKDGVYFTKAGPRVRRCEKPVETKVVPTLKEALLRCGAHDGMTVSFHHHLRDGDYVVNLTVATLFEELGLKDITIAATSLGSAHDPVAKYIRQGKVVGIQTSGIRGKVGEAVSRGELKTPAVIRSHGGRPRAIEAGELHIDIAFVAAPTADSMGNCRGVGGKSDCGSLGYAMTDARFADHVVVVTDTLVPFPNYPASVEAIDVDCVVVVDSIGDPKKIASAAARMTENPRDLMMAESAARVMAATPYFRDGFSFQTGVGGPSLAVNRFLTPLMEERGIQMGWAIGGICTSMVEMLKQGLVGQIIDVQDFDLGAVESIHRTPGHYEMSASQYANPANKGAFVNRLDFVILSALEIDVDFNVNVLTGSDGVLRGAPGGHPDTAAGSKCCIIVTPLVRGRMATVCDHVVTVTTPGDCVDVLVTDYGVAVNPLRADLIACLDAAGIPHVTIQSLRDRAYGIVGVPDELQWQDKVVAVVEARDGTILDVVRQIKPYTFDGTATP</sequence>
<evidence type="ECO:0000313" key="2">
    <source>
        <dbReference type="EMBL" id="MCQ4771554.1"/>
    </source>
</evidence>
<dbReference type="AlphaFoldDB" id="A0AAW5JUB3"/>
<dbReference type="GO" id="GO:0008815">
    <property type="term" value="F:citrate (pro-3S)-lyase activity"/>
    <property type="evidence" value="ECO:0007669"/>
    <property type="project" value="UniProtKB-UniRule"/>
</dbReference>
<dbReference type="SUPFAM" id="SSF100950">
    <property type="entry name" value="NagB/RpiA/CoA transferase-like"/>
    <property type="match status" value="2"/>
</dbReference>
<organism evidence="2 3">
    <name type="scientific">Intestinimonas massiliensis</name>
    <name type="common">ex Afouda et al. 2020</name>
    <dbReference type="NCBI Taxonomy" id="1673721"/>
    <lineage>
        <taxon>Bacteria</taxon>
        <taxon>Bacillati</taxon>
        <taxon>Bacillota</taxon>
        <taxon>Clostridia</taxon>
        <taxon>Eubacteriales</taxon>
        <taxon>Intestinimonas</taxon>
    </lineage>
</organism>
<evidence type="ECO:0000313" key="3">
    <source>
        <dbReference type="Proteomes" id="UP001204562"/>
    </source>
</evidence>
<dbReference type="Pfam" id="PF04223">
    <property type="entry name" value="CitF"/>
    <property type="match status" value="1"/>
</dbReference>
<dbReference type="Gene3D" id="3.40.1080.10">
    <property type="entry name" value="Glutaconate Coenzyme A-transferase"/>
    <property type="match status" value="2"/>
</dbReference>
<comment type="catalytic activity">
    <reaction evidence="1">
        <text>citrate = oxaloacetate + acetate</text>
        <dbReference type="Rhea" id="RHEA:10760"/>
        <dbReference type="ChEBI" id="CHEBI:16452"/>
        <dbReference type="ChEBI" id="CHEBI:16947"/>
        <dbReference type="ChEBI" id="CHEBI:30089"/>
        <dbReference type="EC" id="4.1.3.6"/>
    </reaction>
</comment>
<dbReference type="NCBIfam" id="TIGR01584">
    <property type="entry name" value="citF"/>
    <property type="match status" value="1"/>
</dbReference>
<proteinExistence type="predicted"/>
<dbReference type="RefSeq" id="WP_256304701.1">
    <property type="nucleotide sequence ID" value="NZ_JANFYS010000035.1"/>
</dbReference>
<dbReference type="PANTHER" id="PTHR40596:SF1">
    <property type="entry name" value="CITRATE LYASE ALPHA CHAIN"/>
    <property type="match status" value="1"/>
</dbReference>
<accession>A0AAW5JUB3</accession>
<dbReference type="EMBL" id="JANFYS010000035">
    <property type="protein sequence ID" value="MCQ4771554.1"/>
    <property type="molecule type" value="Genomic_DNA"/>
</dbReference>
<keyword evidence="1" id="KW-0963">Cytoplasm</keyword>
<dbReference type="GO" id="GO:0009346">
    <property type="term" value="C:ATP-independent citrate lyase complex"/>
    <property type="evidence" value="ECO:0007669"/>
    <property type="project" value="UniProtKB-UniRule"/>
</dbReference>
<dbReference type="PIRSF" id="PIRSF009451">
    <property type="entry name" value="Citrt_lyas_alpha"/>
    <property type="match status" value="1"/>
</dbReference>
<protein>
    <recommendedName>
        <fullName evidence="1">Citrate lyase alpha chain</fullName>
        <shortName evidence="1">Citrase alpha chain</shortName>
        <ecNumber evidence="1">2.8.3.10</ecNumber>
        <ecNumber evidence="1">4.1.3.6</ecNumber>
    </recommendedName>
    <alternativeName>
        <fullName evidence="1">Citrate (pro-3S)-lyase alpha chain</fullName>
    </alternativeName>
    <alternativeName>
        <fullName evidence="1">Citrate CoA-transferase subunit</fullName>
    </alternativeName>
</protein>
<dbReference type="GO" id="GO:0006084">
    <property type="term" value="P:acetyl-CoA metabolic process"/>
    <property type="evidence" value="ECO:0007669"/>
    <property type="project" value="UniProtKB-UniRule"/>
</dbReference>
<comment type="subcellular location">
    <subcellularLocation>
        <location evidence="1">Cytoplasm</location>
    </subcellularLocation>
</comment>
<dbReference type="GO" id="GO:0008814">
    <property type="term" value="F:citrate CoA-transferase activity"/>
    <property type="evidence" value="ECO:0007669"/>
    <property type="project" value="UniProtKB-UniRule"/>
</dbReference>
<dbReference type="EC" id="2.8.3.10" evidence="1"/>
<reference evidence="2" key="1">
    <citation type="submission" date="2022-06" db="EMBL/GenBank/DDBJ databases">
        <title>Isolation of gut microbiota from human fecal samples.</title>
        <authorList>
            <person name="Pamer E.G."/>
            <person name="Barat B."/>
            <person name="Waligurski E."/>
            <person name="Medina S."/>
            <person name="Paddock L."/>
            <person name="Mostad J."/>
        </authorList>
    </citation>
    <scope>NUCLEOTIDE SEQUENCE</scope>
    <source>
        <strain evidence="2">DFI.9.91</strain>
    </source>
</reference>
<keyword evidence="1 2" id="KW-0808">Transferase</keyword>
<comment type="catalytic activity">
    <reaction evidence="1">
        <text>citrate + acetyl-CoA = (3S)-citryl-CoA + acetate</text>
        <dbReference type="Rhea" id="RHEA:19405"/>
        <dbReference type="ChEBI" id="CHEBI:16947"/>
        <dbReference type="ChEBI" id="CHEBI:30089"/>
        <dbReference type="ChEBI" id="CHEBI:57288"/>
        <dbReference type="ChEBI" id="CHEBI:57321"/>
        <dbReference type="EC" id="2.8.3.10"/>
    </reaction>
</comment>
<comment type="caution">
    <text evidence="2">The sequence shown here is derived from an EMBL/GenBank/DDBJ whole genome shotgun (WGS) entry which is preliminary data.</text>
</comment>
<gene>
    <name evidence="2" type="primary">citF</name>
    <name evidence="2" type="ORF">NE579_13995</name>
</gene>
<dbReference type="PANTHER" id="PTHR40596">
    <property type="entry name" value="CITRATE LYASE ALPHA CHAIN"/>
    <property type="match status" value="1"/>
</dbReference>
<name>A0AAW5JUB3_9FIRM</name>
<dbReference type="GO" id="GO:0005737">
    <property type="term" value="C:cytoplasm"/>
    <property type="evidence" value="ECO:0007669"/>
    <property type="project" value="UniProtKB-SubCell"/>
</dbReference>
<dbReference type="EC" id="4.1.3.6" evidence="1"/>